<dbReference type="OrthoDB" id="6359816at2759"/>
<dbReference type="SMART" id="SM00225">
    <property type="entry name" value="BTB"/>
    <property type="match status" value="2"/>
</dbReference>
<dbReference type="InterPro" id="IPR011333">
    <property type="entry name" value="SKP1/BTB/POZ_sf"/>
</dbReference>
<feature type="domain" description="BTB" evidence="1">
    <location>
        <begin position="588"/>
        <end position="648"/>
    </location>
</feature>
<dbReference type="PROSITE" id="PS50097">
    <property type="entry name" value="BTB"/>
    <property type="match status" value="2"/>
</dbReference>
<evidence type="ECO:0000259" key="1">
    <source>
        <dbReference type="PROSITE" id="PS50097"/>
    </source>
</evidence>
<organism evidence="3 4">
    <name type="scientific">Araneus ventricosus</name>
    <name type="common">Orbweaver spider</name>
    <name type="synonym">Epeira ventricosa</name>
    <dbReference type="NCBI Taxonomy" id="182803"/>
    <lineage>
        <taxon>Eukaryota</taxon>
        <taxon>Metazoa</taxon>
        <taxon>Ecdysozoa</taxon>
        <taxon>Arthropoda</taxon>
        <taxon>Chelicerata</taxon>
        <taxon>Arachnida</taxon>
        <taxon>Araneae</taxon>
        <taxon>Araneomorphae</taxon>
        <taxon>Entelegynae</taxon>
        <taxon>Araneoidea</taxon>
        <taxon>Araneidae</taxon>
        <taxon>Araneus</taxon>
    </lineage>
</organism>
<gene>
    <name evidence="3" type="ORF">AVEN_207995_1</name>
</gene>
<dbReference type="Gene3D" id="2.60.210.10">
    <property type="entry name" value="Apoptosis, Tumor Necrosis Factor Receptor Associated Protein 2, Chain A"/>
    <property type="match status" value="1"/>
</dbReference>
<sequence length="753" mass="86101">MARANQSERKCFTFLWVLQNADFCWQEQKERIESPSFVVEELEGTKWKLWLYPRGILTEDVALFLIRDEDTTGAEYVKTEYDLAFLDSDNKVLKSIDKVEVSFHKDHRLMGHPTVMQSNEFDDGMPKFMSNEAITVRCRIWKCVGEFSDNMICRSCNRIYVEGTVSVWRIKNFSSLDTGKECIHEIKSMRTGEHLMSLKLLPCKLNSAPFQCDITPRKHAIKSCKIGFVPLVASGQLGFILEGFYKFDVPGKTQKFVKHPSFKGRLMEDKHLFLPNGVLSLLCICKFCYGVVMEEDISTSGIDVDKIIQQHNFVSKDNPCSASSSGFDDLRKSLKVIKTPASDDLRSSVISASTQLRNDFAPEDGICSSSHDSKSQEDKIFPRIAKKDCLNLIRDFGFMWLQHIHSDIKLRTSGGTYPAHKCVLSARSSVFKAIFSNYPRENDCLVIKDVDGDTVWNMLMYIYSGFIVELDWDIAFGLYEAAAKYKLLALRDVCSSYLKKHLCLDNAFETCLLGAQYADDDLKDFVHDFISRRTGSWRNRFRKVVKRFRRGSSARSNSASSLNEERSVVHKNALIEDFKAMLDCSIYSDIKLRTSGGTYPAHKCVLSARSQVFKSILSNHSRESDCLDIEDLDGDTVCRMLRYIYSDEPGELGWDSATGLYAAGNKYEFQFLKNVCSSYLEEHLCKSKVHETLQLLQLHPDKDLEYFVMDFVTRNIGDYNPQECSQMFLDVVKLMGSDPDDSELQNLLRTFKE</sequence>
<dbReference type="SUPFAM" id="SSF54695">
    <property type="entry name" value="POZ domain"/>
    <property type="match status" value="2"/>
</dbReference>
<dbReference type="InterPro" id="IPR002083">
    <property type="entry name" value="MATH/TRAF_dom"/>
</dbReference>
<dbReference type="Pfam" id="PF22486">
    <property type="entry name" value="MATH_2"/>
    <property type="match status" value="1"/>
</dbReference>
<keyword evidence="4" id="KW-1185">Reference proteome</keyword>
<dbReference type="PANTHER" id="PTHR24410:SF23">
    <property type="entry name" value="BTB DOMAIN-CONTAINING PROTEIN-RELATED"/>
    <property type="match status" value="1"/>
</dbReference>
<dbReference type="CDD" id="cd18186">
    <property type="entry name" value="BTB_POZ_ZBTB_KLHL-like"/>
    <property type="match status" value="2"/>
</dbReference>
<feature type="domain" description="BTB" evidence="1">
    <location>
        <begin position="406"/>
        <end position="465"/>
    </location>
</feature>
<dbReference type="InterPro" id="IPR008974">
    <property type="entry name" value="TRAF-like"/>
</dbReference>
<dbReference type="PROSITE" id="PS50144">
    <property type="entry name" value="MATH"/>
    <property type="match status" value="1"/>
</dbReference>
<comment type="caution">
    <text evidence="3">The sequence shown here is derived from an EMBL/GenBank/DDBJ whole genome shotgun (WGS) entry which is preliminary data.</text>
</comment>
<reference evidence="3 4" key="1">
    <citation type="journal article" date="2019" name="Sci. Rep.">
        <title>Orb-weaving spider Araneus ventricosus genome elucidates the spidroin gene catalogue.</title>
        <authorList>
            <person name="Kono N."/>
            <person name="Nakamura H."/>
            <person name="Ohtoshi R."/>
            <person name="Moran D.A.P."/>
            <person name="Shinohara A."/>
            <person name="Yoshida Y."/>
            <person name="Fujiwara M."/>
            <person name="Mori M."/>
            <person name="Tomita M."/>
            <person name="Arakawa K."/>
        </authorList>
    </citation>
    <scope>NUCLEOTIDE SEQUENCE [LARGE SCALE GENOMIC DNA]</scope>
</reference>
<evidence type="ECO:0000313" key="3">
    <source>
        <dbReference type="EMBL" id="GBM86304.1"/>
    </source>
</evidence>
<dbReference type="Pfam" id="PF00651">
    <property type="entry name" value="BTB"/>
    <property type="match status" value="2"/>
</dbReference>
<dbReference type="EMBL" id="BGPR01003300">
    <property type="protein sequence ID" value="GBM86304.1"/>
    <property type="molecule type" value="Genomic_DNA"/>
</dbReference>
<dbReference type="SUPFAM" id="SSF49599">
    <property type="entry name" value="TRAF domain-like"/>
    <property type="match status" value="1"/>
</dbReference>
<dbReference type="PANTHER" id="PTHR24410">
    <property type="entry name" value="HL07962P-RELATED"/>
    <property type="match status" value="1"/>
</dbReference>
<accession>A0A4Y2J8P7</accession>
<proteinExistence type="predicted"/>
<dbReference type="InterPro" id="IPR051481">
    <property type="entry name" value="BTB-POZ/Galectin-3-binding"/>
</dbReference>
<evidence type="ECO:0000259" key="2">
    <source>
        <dbReference type="PROSITE" id="PS50144"/>
    </source>
</evidence>
<dbReference type="AlphaFoldDB" id="A0A4Y2J8P7"/>
<protein>
    <recommendedName>
        <fullName evidence="5">Speckle-type POZ protein</fullName>
    </recommendedName>
</protein>
<name>A0A4Y2J8P7_ARAVE</name>
<dbReference type="CDD" id="cd00121">
    <property type="entry name" value="MATH"/>
    <property type="match status" value="1"/>
</dbReference>
<dbReference type="InterPro" id="IPR000210">
    <property type="entry name" value="BTB/POZ_dom"/>
</dbReference>
<dbReference type="Proteomes" id="UP000499080">
    <property type="component" value="Unassembled WGS sequence"/>
</dbReference>
<feature type="domain" description="MATH" evidence="2">
    <location>
        <begin position="11"/>
        <end position="140"/>
    </location>
</feature>
<dbReference type="Gene3D" id="3.30.710.10">
    <property type="entry name" value="Potassium Channel Kv1.1, Chain A"/>
    <property type="match status" value="2"/>
</dbReference>
<evidence type="ECO:0008006" key="5">
    <source>
        <dbReference type="Google" id="ProtNLM"/>
    </source>
</evidence>
<evidence type="ECO:0000313" key="4">
    <source>
        <dbReference type="Proteomes" id="UP000499080"/>
    </source>
</evidence>